<evidence type="ECO:0000313" key="2">
    <source>
        <dbReference type="EMBL" id="AEG61982.1"/>
    </source>
</evidence>
<reference evidence="3" key="1">
    <citation type="submission" date="2011-05" db="EMBL/GenBank/DDBJ databases">
        <title>Complete sequence of Desulfotomaculum ruminis DSM 2154.</title>
        <authorList>
            <person name="Lucas S."/>
            <person name="Copeland A."/>
            <person name="Lapidus A."/>
            <person name="Cheng J.-F."/>
            <person name="Goodwin L."/>
            <person name="Pitluck S."/>
            <person name="Lu M."/>
            <person name="Detter J.C."/>
            <person name="Han C."/>
            <person name="Tapia R."/>
            <person name="Land M."/>
            <person name="Hauser L."/>
            <person name="Kyrpides N."/>
            <person name="Ivanova N."/>
            <person name="Mikhailova N."/>
            <person name="Pagani I."/>
            <person name="Stams A.J.M."/>
            <person name="Plugge C.M."/>
            <person name="Muyzer G."/>
            <person name="Kuever J."/>
            <person name="Parshina S.N."/>
            <person name="Ivanova A.E."/>
            <person name="Nazina T.N."/>
            <person name="Brambilla E."/>
            <person name="Spring S."/>
            <person name="Klenk H.-P."/>
            <person name="Woyke T."/>
        </authorList>
    </citation>
    <scope>NUCLEOTIDE SEQUENCE [LARGE SCALE GENOMIC DNA]</scope>
    <source>
        <strain evidence="3">ATCC 23193 / DSM 2154 / NCIB 8452 / DL</strain>
    </source>
</reference>
<dbReference type="Gene3D" id="2.40.40.20">
    <property type="match status" value="1"/>
</dbReference>
<sequence length="102" mass="12003">MENKAMIQQVQKRMIISINNPAKKLGIKEGDYVKIEIDEEKKELRISPVDWHDKDQDYFWTEAWQQKVKQSLKDLEEGRVKSHGSMDDLIKELEDAENTKNG</sequence>
<feature type="compositionally biased region" description="Basic and acidic residues" evidence="1">
    <location>
        <begin position="83"/>
        <end position="93"/>
    </location>
</feature>
<protein>
    <recommendedName>
        <fullName evidence="4">Transcriptional regulator, AbrB family</fullName>
    </recommendedName>
</protein>
<accession>F6DQ38</accession>
<dbReference type="STRING" id="696281.Desru_3782"/>
<evidence type="ECO:0000256" key="1">
    <source>
        <dbReference type="SAM" id="MobiDB-lite"/>
    </source>
</evidence>
<reference evidence="2 3" key="2">
    <citation type="journal article" date="2012" name="Stand. Genomic Sci.">
        <title>Complete genome sequence of the sulfate-reducing firmicute Desulfotomaculum ruminis type strain (DL(T)).</title>
        <authorList>
            <person name="Spring S."/>
            <person name="Visser M."/>
            <person name="Lu M."/>
            <person name="Copeland A."/>
            <person name="Lapidus A."/>
            <person name="Lucas S."/>
            <person name="Cheng J.F."/>
            <person name="Han C."/>
            <person name="Tapia R."/>
            <person name="Goodwin L.A."/>
            <person name="Pitluck S."/>
            <person name="Ivanova N."/>
            <person name="Land M."/>
            <person name="Hauser L."/>
            <person name="Larimer F."/>
            <person name="Rohde M."/>
            <person name="Goker M."/>
            <person name="Detter J.C."/>
            <person name="Kyrpides N.C."/>
            <person name="Woyke T."/>
            <person name="Schaap P.J."/>
            <person name="Plugge C.M."/>
            <person name="Muyzer G."/>
            <person name="Kuever J."/>
            <person name="Pereira I.A."/>
            <person name="Parshina S.N."/>
            <person name="Bernier-Latmani R."/>
            <person name="Stams A.J."/>
            <person name="Klenk H.P."/>
        </authorList>
    </citation>
    <scope>NUCLEOTIDE SEQUENCE [LARGE SCALE GENOMIC DNA]</scope>
    <source>
        <strain evidence="3">ATCC 23193 / DSM 2154 / NCIB 8452 / DL</strain>
    </source>
</reference>
<feature type="region of interest" description="Disordered" evidence="1">
    <location>
        <begin position="83"/>
        <end position="102"/>
    </location>
</feature>
<dbReference type="Proteomes" id="UP000009234">
    <property type="component" value="Chromosome"/>
</dbReference>
<dbReference type="RefSeq" id="WP_013843727.1">
    <property type="nucleotide sequence ID" value="NC_015589.1"/>
</dbReference>
<evidence type="ECO:0008006" key="4">
    <source>
        <dbReference type="Google" id="ProtNLM"/>
    </source>
</evidence>
<proteinExistence type="predicted"/>
<keyword evidence="3" id="KW-1185">Reference proteome</keyword>
<dbReference type="EMBL" id="CP002780">
    <property type="protein sequence ID" value="AEG61982.1"/>
    <property type="molecule type" value="Genomic_DNA"/>
</dbReference>
<evidence type="ECO:0000313" key="3">
    <source>
        <dbReference type="Proteomes" id="UP000009234"/>
    </source>
</evidence>
<dbReference type="AlphaFoldDB" id="F6DQ38"/>
<dbReference type="OrthoDB" id="199763at2"/>
<organism evidence="2 3">
    <name type="scientific">Desulforamulus ruminis (strain ATCC 23193 / DSM 2154 / NCIMB 8452 / DL)</name>
    <name type="common">Desulfotomaculum ruminis</name>
    <dbReference type="NCBI Taxonomy" id="696281"/>
    <lineage>
        <taxon>Bacteria</taxon>
        <taxon>Bacillati</taxon>
        <taxon>Bacillota</taxon>
        <taxon>Clostridia</taxon>
        <taxon>Eubacteriales</taxon>
        <taxon>Peptococcaceae</taxon>
        <taxon>Desulforamulus</taxon>
    </lineage>
</organism>
<dbReference type="HOGENOM" id="CLU_158484_7_1_9"/>
<dbReference type="eggNOG" id="COG2002">
    <property type="taxonomic scope" value="Bacteria"/>
</dbReference>
<dbReference type="KEGG" id="dru:Desru_3782"/>
<name>F6DQ38_DESRL</name>
<gene>
    <name evidence="2" type="ordered locus">Desru_3782</name>
</gene>